<protein>
    <submittedName>
        <fullName evidence="1">Uncharacterized protein</fullName>
    </submittedName>
</protein>
<sequence>MRLRNEMDLFANLRPAICPPAADALDRAIADTLAQGLRTADIGQGGPAIGTHAIGGRDRVRAGPAARCASGCVSGWAPMSLLPNSRCHKARFRACPR</sequence>
<dbReference type="AlphaFoldDB" id="A0A918PM22"/>
<dbReference type="EMBL" id="BMZA01000023">
    <property type="protein sequence ID" value="GGZ15750.1"/>
    <property type="molecule type" value="Genomic_DNA"/>
</dbReference>
<keyword evidence="2" id="KW-1185">Reference proteome</keyword>
<dbReference type="Proteomes" id="UP000648075">
    <property type="component" value="Unassembled WGS sequence"/>
</dbReference>
<comment type="caution">
    <text evidence="1">The sequence shown here is derived from an EMBL/GenBank/DDBJ whole genome shotgun (WGS) entry which is preliminary data.</text>
</comment>
<reference evidence="1" key="1">
    <citation type="journal article" date="2014" name="Int. J. Syst. Evol. Microbiol.">
        <title>Complete genome sequence of Corynebacterium casei LMG S-19264T (=DSM 44701T), isolated from a smear-ripened cheese.</title>
        <authorList>
            <consortium name="US DOE Joint Genome Institute (JGI-PGF)"/>
            <person name="Walter F."/>
            <person name="Albersmeier A."/>
            <person name="Kalinowski J."/>
            <person name="Ruckert C."/>
        </authorList>
    </citation>
    <scope>NUCLEOTIDE SEQUENCE</scope>
    <source>
        <strain evidence="1">KCTC 32255</strain>
    </source>
</reference>
<organism evidence="1 2">
    <name type="scientific">Novosphingobium colocasiae</name>
    <dbReference type="NCBI Taxonomy" id="1256513"/>
    <lineage>
        <taxon>Bacteria</taxon>
        <taxon>Pseudomonadati</taxon>
        <taxon>Pseudomonadota</taxon>
        <taxon>Alphaproteobacteria</taxon>
        <taxon>Sphingomonadales</taxon>
        <taxon>Sphingomonadaceae</taxon>
        <taxon>Novosphingobium</taxon>
    </lineage>
</organism>
<evidence type="ECO:0000313" key="2">
    <source>
        <dbReference type="Proteomes" id="UP000648075"/>
    </source>
</evidence>
<reference evidence="1" key="2">
    <citation type="submission" date="2020-09" db="EMBL/GenBank/DDBJ databases">
        <authorList>
            <person name="Sun Q."/>
            <person name="Kim S."/>
        </authorList>
    </citation>
    <scope>NUCLEOTIDE SEQUENCE</scope>
    <source>
        <strain evidence="1">KCTC 32255</strain>
    </source>
</reference>
<evidence type="ECO:0000313" key="1">
    <source>
        <dbReference type="EMBL" id="GGZ15750.1"/>
    </source>
</evidence>
<accession>A0A918PM22</accession>
<gene>
    <name evidence="1" type="ORF">GCM10011614_33270</name>
</gene>
<name>A0A918PM22_9SPHN</name>
<proteinExistence type="predicted"/>